<dbReference type="NCBIfam" id="TIGR00573">
    <property type="entry name" value="dnaq"/>
    <property type="match status" value="1"/>
</dbReference>
<comment type="subunit">
    <text evidence="2">DNA polymerase III contains a core (composed of alpha, epsilon and theta chains) that associates with a tau subunit. This core dimerizes to form the POLIII' complex. PolIII' associates with the gamma complex (composed of gamma, delta, delta', psi and chi chains) and with the beta chain to form the complete DNA polymerase III complex.</text>
</comment>
<dbReference type="NCBIfam" id="NF006316">
    <property type="entry name" value="PRK08517.1"/>
    <property type="match status" value="1"/>
</dbReference>
<dbReference type="InterPro" id="IPR006054">
    <property type="entry name" value="DnaQ"/>
</dbReference>
<dbReference type="GO" id="GO:0003677">
    <property type="term" value="F:DNA binding"/>
    <property type="evidence" value="ECO:0007669"/>
    <property type="project" value="InterPro"/>
</dbReference>
<proteinExistence type="predicted"/>
<evidence type="ECO:0000256" key="1">
    <source>
        <dbReference type="ARBA" id="ARBA00025483"/>
    </source>
</evidence>
<dbReference type="Pfam" id="PF00929">
    <property type="entry name" value="RNase_T"/>
    <property type="match status" value="1"/>
</dbReference>
<dbReference type="InterPro" id="IPR013520">
    <property type="entry name" value="Ribonucl_H"/>
</dbReference>
<dbReference type="Gene3D" id="3.30.420.10">
    <property type="entry name" value="Ribonuclease H-like superfamily/Ribonuclease H"/>
    <property type="match status" value="1"/>
</dbReference>
<dbReference type="GO" id="GO:0045004">
    <property type="term" value="P:DNA replication proofreading"/>
    <property type="evidence" value="ECO:0007669"/>
    <property type="project" value="TreeGrafter"/>
</dbReference>
<accession>A0A6S6RUL7</accession>
<reference evidence="4" key="1">
    <citation type="submission" date="2020-01" db="EMBL/GenBank/DDBJ databases">
        <authorList>
            <person name="Meier V. D."/>
            <person name="Meier V D."/>
        </authorList>
    </citation>
    <scope>NUCLEOTIDE SEQUENCE</scope>
    <source>
        <strain evidence="4">HLG_WM_MAG_06</strain>
    </source>
</reference>
<dbReference type="FunFam" id="3.30.420.10:FF:000045">
    <property type="entry name" value="3'-5' exonuclease DinG"/>
    <property type="match status" value="1"/>
</dbReference>
<dbReference type="EC" id="2.7.7.7" evidence="4"/>
<dbReference type="SUPFAM" id="SSF53098">
    <property type="entry name" value="Ribonuclease H-like"/>
    <property type="match status" value="1"/>
</dbReference>
<dbReference type="PANTHER" id="PTHR30231:SF41">
    <property type="entry name" value="DNA POLYMERASE III SUBUNIT EPSILON"/>
    <property type="match status" value="1"/>
</dbReference>
<dbReference type="GO" id="GO:0005829">
    <property type="term" value="C:cytosol"/>
    <property type="evidence" value="ECO:0007669"/>
    <property type="project" value="TreeGrafter"/>
</dbReference>
<organism evidence="4">
    <name type="scientific">uncultured Sulfurovum sp</name>
    <dbReference type="NCBI Taxonomy" id="269237"/>
    <lineage>
        <taxon>Bacteria</taxon>
        <taxon>Pseudomonadati</taxon>
        <taxon>Campylobacterota</taxon>
        <taxon>Epsilonproteobacteria</taxon>
        <taxon>Campylobacterales</taxon>
        <taxon>Sulfurovaceae</taxon>
        <taxon>Sulfurovum</taxon>
        <taxon>environmental samples</taxon>
    </lineage>
</organism>
<evidence type="ECO:0000313" key="4">
    <source>
        <dbReference type="EMBL" id="CAA6798728.1"/>
    </source>
</evidence>
<comment type="function">
    <text evidence="1">DNA polymerase III is a complex, multichain enzyme responsible for most of the replicative synthesis in bacteria. The epsilon subunit contain the editing function and is a proofreading 3'-5' exonuclease.</text>
</comment>
<dbReference type="InterPro" id="IPR036397">
    <property type="entry name" value="RNaseH_sf"/>
</dbReference>
<dbReference type="AlphaFoldDB" id="A0A6S6RUL7"/>
<protein>
    <submittedName>
        <fullName evidence="4">DNA polymerase III epsilon subunit (EC)</fullName>
        <ecNumber evidence="4">2.7.7.7</ecNumber>
    </submittedName>
</protein>
<dbReference type="CDD" id="cd06127">
    <property type="entry name" value="DEDDh"/>
    <property type="match status" value="1"/>
</dbReference>
<keyword evidence="4" id="KW-0808">Transferase</keyword>
<feature type="domain" description="Exonuclease" evidence="3">
    <location>
        <begin position="72"/>
        <end position="236"/>
    </location>
</feature>
<dbReference type="EMBL" id="CACVAP010000011">
    <property type="protein sequence ID" value="CAA6798728.1"/>
    <property type="molecule type" value="Genomic_DNA"/>
</dbReference>
<dbReference type="SMART" id="SM00479">
    <property type="entry name" value="EXOIII"/>
    <property type="match status" value="1"/>
</dbReference>
<evidence type="ECO:0000256" key="2">
    <source>
        <dbReference type="ARBA" id="ARBA00026073"/>
    </source>
</evidence>
<sequence length="266" mass="30151">MQKVYEELTLAFNRNDGYLSIPAYERIVTKYTTLFEDADTLFILLQAAGYPITQEGDKFCLTSHFTPYAEQKFCVIDIETNGSKPETAQVIEVGAVMLKNGVIIDRFESFVTCTFLPEYISKITGIHPEDLLTAPSQVEVLTKLREFMDDAIFVAHNANFDHGFLNYSFDRCGLGSIGNPKLCSIELARRTIESERYGLAYLSETLELGEHTQHRAFSDALVTSKLLELSFKNLPDYVKSTCDLLQFSRSSRKDRTLIKLNNAHKN</sequence>
<name>A0A6S6RUL7_9BACT</name>
<gene>
    <name evidence="4" type="ORF">HELGO_WM2250</name>
</gene>
<keyword evidence="4" id="KW-0548">Nucleotidyltransferase</keyword>
<evidence type="ECO:0000259" key="3">
    <source>
        <dbReference type="SMART" id="SM00479"/>
    </source>
</evidence>
<dbReference type="InterPro" id="IPR012337">
    <property type="entry name" value="RNaseH-like_sf"/>
</dbReference>
<dbReference type="GO" id="GO:0003887">
    <property type="term" value="F:DNA-directed DNA polymerase activity"/>
    <property type="evidence" value="ECO:0007669"/>
    <property type="project" value="UniProtKB-EC"/>
</dbReference>
<dbReference type="PANTHER" id="PTHR30231">
    <property type="entry name" value="DNA POLYMERASE III SUBUNIT EPSILON"/>
    <property type="match status" value="1"/>
</dbReference>
<dbReference type="GO" id="GO:0008408">
    <property type="term" value="F:3'-5' exonuclease activity"/>
    <property type="evidence" value="ECO:0007669"/>
    <property type="project" value="TreeGrafter"/>
</dbReference>